<protein>
    <submittedName>
        <fullName evidence="1">Uncharacterized protein</fullName>
    </submittedName>
</protein>
<keyword evidence="2" id="KW-1185">Reference proteome</keyword>
<dbReference type="Proteomes" id="UP001464891">
    <property type="component" value="Unassembled WGS sequence"/>
</dbReference>
<dbReference type="RefSeq" id="WP_190434281.1">
    <property type="nucleotide sequence ID" value="NZ_JAMPKM010000002.1"/>
</dbReference>
<evidence type="ECO:0000313" key="1">
    <source>
        <dbReference type="EMBL" id="MEP0816720.1"/>
    </source>
</evidence>
<accession>A0ABV0J4P1</accession>
<organism evidence="1 2">
    <name type="scientific">Trichocoleus desertorum GB2-A4</name>
    <dbReference type="NCBI Taxonomy" id="2933944"/>
    <lineage>
        <taxon>Bacteria</taxon>
        <taxon>Bacillati</taxon>
        <taxon>Cyanobacteriota</taxon>
        <taxon>Cyanophyceae</taxon>
        <taxon>Leptolyngbyales</taxon>
        <taxon>Trichocoleusaceae</taxon>
        <taxon>Trichocoleus</taxon>
    </lineage>
</organism>
<name>A0ABV0J4P1_9CYAN</name>
<comment type="caution">
    <text evidence="1">The sequence shown here is derived from an EMBL/GenBank/DDBJ whole genome shotgun (WGS) entry which is preliminary data.</text>
</comment>
<evidence type="ECO:0000313" key="2">
    <source>
        <dbReference type="Proteomes" id="UP001464891"/>
    </source>
</evidence>
<gene>
    <name evidence="1" type="ORF">NC998_06395</name>
</gene>
<reference evidence="1 2" key="1">
    <citation type="submission" date="2022-04" db="EMBL/GenBank/DDBJ databases">
        <title>Positive selection, recombination, and allopatry shape intraspecific diversity of widespread and dominant cyanobacteria.</title>
        <authorList>
            <person name="Wei J."/>
            <person name="Shu W."/>
            <person name="Hu C."/>
        </authorList>
    </citation>
    <scope>NUCLEOTIDE SEQUENCE [LARGE SCALE GENOMIC DNA]</scope>
    <source>
        <strain evidence="1 2">GB2-A4</strain>
    </source>
</reference>
<dbReference type="EMBL" id="JAMPKM010000002">
    <property type="protein sequence ID" value="MEP0816720.1"/>
    <property type="molecule type" value="Genomic_DNA"/>
</dbReference>
<proteinExistence type="predicted"/>
<sequence>MLLIREIVQQAFTSGCLTVEAEEQLRKLLAKKYDAQDLRAFMKLQQATMSGVVKQESRELLYSR</sequence>